<gene>
    <name evidence="1" type="ORF">PFY12_10510</name>
</gene>
<reference evidence="1 2" key="1">
    <citation type="submission" date="2023-01" db="EMBL/GenBank/DDBJ databases">
        <title>Complete genome of Chryseobacterium camelliae VAN22-5A.</title>
        <authorList>
            <person name="Zong G."/>
            <person name="Cao G."/>
        </authorList>
    </citation>
    <scope>NUCLEOTIDE SEQUENCE [LARGE SCALE GENOMIC DNA]</scope>
    <source>
        <strain evidence="1 2">VAN22-5A</strain>
    </source>
</reference>
<dbReference type="Proteomes" id="UP001210978">
    <property type="component" value="Chromosome"/>
</dbReference>
<protein>
    <submittedName>
        <fullName evidence="1">Uncharacterized protein</fullName>
    </submittedName>
</protein>
<dbReference type="EMBL" id="CP115859">
    <property type="protein sequence ID" value="WBV59490.1"/>
    <property type="molecule type" value="Genomic_DNA"/>
</dbReference>
<keyword evidence="2" id="KW-1185">Reference proteome</keyword>
<evidence type="ECO:0000313" key="1">
    <source>
        <dbReference type="EMBL" id="WBV59490.1"/>
    </source>
</evidence>
<organism evidence="1 2">
    <name type="scientific">Chryseobacterium camelliae</name>
    <dbReference type="NCBI Taxonomy" id="1265445"/>
    <lineage>
        <taxon>Bacteria</taxon>
        <taxon>Pseudomonadati</taxon>
        <taxon>Bacteroidota</taxon>
        <taxon>Flavobacteriia</taxon>
        <taxon>Flavobacteriales</taxon>
        <taxon>Weeksellaceae</taxon>
        <taxon>Chryseobacterium group</taxon>
        <taxon>Chryseobacterium</taxon>
    </lineage>
</organism>
<evidence type="ECO:0000313" key="2">
    <source>
        <dbReference type="Proteomes" id="UP001210978"/>
    </source>
</evidence>
<sequence length="232" mass="27729">MIIYETNRNIGETIHEDILMNRLDRLIKPVNNNFFGLEYHVSVTLYDKTFLPCVVFRHLGKAMELEFNSLHEKVYLGVTNRKLLPQDHVQKNIIERLISQNNTISLSDIHKIEKCKYSFPEEFRKKVDFNPTHYFLARFRDESFENFRGSETGFYEVPFNNEFENIVEIFNSTLMLQNGDILELKNYTDWKNNEDNLKKIHVGKPFFTCYFGGYHEKDFEEKLAKTRINFKE</sequence>
<proteinExistence type="predicted"/>
<name>A0ABY7QIK1_9FLAO</name>
<accession>A0ABY7QIK1</accession>
<dbReference type="RefSeq" id="WP_271147880.1">
    <property type="nucleotide sequence ID" value="NZ_CP115859.1"/>
</dbReference>